<evidence type="ECO:0000313" key="1">
    <source>
        <dbReference type="EMBL" id="MBC5620783.1"/>
    </source>
</evidence>
<dbReference type="InterPro" id="IPR011990">
    <property type="entry name" value="TPR-like_helical_dom_sf"/>
</dbReference>
<gene>
    <name evidence="1" type="ORF">H8S64_06710</name>
</gene>
<name>A0ABR7CYN7_9BACT</name>
<proteinExistence type="predicted"/>
<organism evidence="1 2">
    <name type="scientific">Butyricimonas hominis</name>
    <dbReference type="NCBI Taxonomy" id="2763032"/>
    <lineage>
        <taxon>Bacteria</taxon>
        <taxon>Pseudomonadati</taxon>
        <taxon>Bacteroidota</taxon>
        <taxon>Bacteroidia</taxon>
        <taxon>Bacteroidales</taxon>
        <taxon>Odoribacteraceae</taxon>
        <taxon>Butyricimonas</taxon>
    </lineage>
</organism>
<comment type="caution">
    <text evidence="1">The sequence shown here is derived from an EMBL/GenBank/DDBJ whole genome shotgun (WGS) entry which is preliminary data.</text>
</comment>
<dbReference type="InterPro" id="IPR045921">
    <property type="entry name" value="DUF6340"/>
</dbReference>
<evidence type="ECO:0000313" key="2">
    <source>
        <dbReference type="Proteomes" id="UP000646484"/>
    </source>
</evidence>
<keyword evidence="2" id="KW-1185">Reference proteome</keyword>
<dbReference type="SUPFAM" id="SSF48452">
    <property type="entry name" value="TPR-like"/>
    <property type="match status" value="1"/>
</dbReference>
<evidence type="ECO:0008006" key="3">
    <source>
        <dbReference type="Google" id="ProtNLM"/>
    </source>
</evidence>
<accession>A0ABR7CYN7</accession>
<protein>
    <recommendedName>
        <fullName evidence="3">Tetratricopeptide repeat protein</fullName>
    </recommendedName>
</protein>
<sequence length="327" mass="36834">MGNSVRYSVKTAWRTIGACLLLGCLVSCGSYKVLDIDVLKPGGINLGSGDAQVMFIDRKIVHVSDSLSAQQLYTSLRLRRDNLVNCFYDGLRDGLRNGLRPVLLVRGLGLTPLYVPDGFEPEPVTPEEIRALGKNSRLTHVLAVEYCKFNLDFSGRLLLDDNILVRLYDANGQVVDSMNSKKMEVKHSVYEGEDDYATICNFFYDKGWSYAERLTPMWTPEKRRIYTGNRLLSLGYQLFQEENIPEARRIWEAALALKPNVAAQAAVNLAWLYEKDGNFSGAKALLEAAAKTLQKANVDNKLSVYIMDYIATLDKRIKDETKIMEQI</sequence>
<dbReference type="EMBL" id="JACOOH010000002">
    <property type="protein sequence ID" value="MBC5620783.1"/>
    <property type="molecule type" value="Genomic_DNA"/>
</dbReference>
<dbReference type="Pfam" id="PF19867">
    <property type="entry name" value="DUF6340"/>
    <property type="match status" value="1"/>
</dbReference>
<reference evidence="1 2" key="1">
    <citation type="submission" date="2020-08" db="EMBL/GenBank/DDBJ databases">
        <title>Genome public.</title>
        <authorList>
            <person name="Liu C."/>
            <person name="Sun Q."/>
        </authorList>
    </citation>
    <scope>NUCLEOTIDE SEQUENCE [LARGE SCALE GENOMIC DNA]</scope>
    <source>
        <strain evidence="1 2">NSJ-56</strain>
    </source>
</reference>
<dbReference type="Proteomes" id="UP000646484">
    <property type="component" value="Unassembled WGS sequence"/>
</dbReference>
<dbReference type="RefSeq" id="WP_186975445.1">
    <property type="nucleotide sequence ID" value="NZ_JACOOH010000002.1"/>
</dbReference>
<dbReference type="Gene3D" id="1.25.40.10">
    <property type="entry name" value="Tetratricopeptide repeat domain"/>
    <property type="match status" value="1"/>
</dbReference>